<protein>
    <submittedName>
        <fullName evidence="2">DUF38 domain-containing protein</fullName>
    </submittedName>
</protein>
<sequence length="187" mass="21978">MLIPKPAKFENLKNVRLGNVKIRSALLSKIIIDANECINEWELKRFIEEYPGFNDICKIHLQYPHDLLFPAEIECASEEIETIKLDCGFLYNFGFMLTTNVLDEVPTDHGKLDFGASMAEMYGFSEDTSYPHTNWYHDQGYLRFIYSKDITVNGVKYEDTRLKLEFDYSSFQKIYIYQFDGQMQHHV</sequence>
<dbReference type="WBParaSite" id="PDA_v2.g24963.t1">
    <property type="protein sequence ID" value="PDA_v2.g24963.t1"/>
    <property type="gene ID" value="PDA_v2.g24963"/>
</dbReference>
<accession>A0A914Q2I7</accession>
<reference evidence="2" key="1">
    <citation type="submission" date="2022-11" db="UniProtKB">
        <authorList>
            <consortium name="WormBaseParasite"/>
        </authorList>
    </citation>
    <scope>IDENTIFICATION</scope>
</reference>
<evidence type="ECO:0000313" key="2">
    <source>
        <dbReference type="WBParaSite" id="PDA_v2.g24963.t1"/>
    </source>
</evidence>
<dbReference type="AlphaFoldDB" id="A0A914Q2I7"/>
<dbReference type="Proteomes" id="UP000887578">
    <property type="component" value="Unplaced"/>
</dbReference>
<proteinExistence type="predicted"/>
<organism evidence="1 2">
    <name type="scientific">Panagrolaimus davidi</name>
    <dbReference type="NCBI Taxonomy" id="227884"/>
    <lineage>
        <taxon>Eukaryota</taxon>
        <taxon>Metazoa</taxon>
        <taxon>Ecdysozoa</taxon>
        <taxon>Nematoda</taxon>
        <taxon>Chromadorea</taxon>
        <taxon>Rhabditida</taxon>
        <taxon>Tylenchina</taxon>
        <taxon>Panagrolaimomorpha</taxon>
        <taxon>Panagrolaimoidea</taxon>
        <taxon>Panagrolaimidae</taxon>
        <taxon>Panagrolaimus</taxon>
    </lineage>
</organism>
<name>A0A914Q2I7_9BILA</name>
<evidence type="ECO:0000313" key="1">
    <source>
        <dbReference type="Proteomes" id="UP000887578"/>
    </source>
</evidence>
<keyword evidence="1" id="KW-1185">Reference proteome</keyword>